<feature type="domain" description="NACHT" evidence="3">
    <location>
        <begin position="121"/>
        <end position="243"/>
    </location>
</feature>
<dbReference type="EMBL" id="JAKFHA010000008">
    <property type="protein sequence ID" value="MCF2528725.1"/>
    <property type="molecule type" value="Genomic_DNA"/>
</dbReference>
<feature type="transmembrane region" description="Helical" evidence="2">
    <location>
        <begin position="571"/>
        <end position="593"/>
    </location>
</feature>
<feature type="transmembrane region" description="Helical" evidence="2">
    <location>
        <begin position="640"/>
        <end position="665"/>
    </location>
</feature>
<keyword evidence="2" id="KW-0812">Transmembrane</keyword>
<proteinExistence type="predicted"/>
<feature type="transmembrane region" description="Helical" evidence="2">
    <location>
        <begin position="416"/>
        <end position="438"/>
    </location>
</feature>
<evidence type="ECO:0000313" key="4">
    <source>
        <dbReference type="EMBL" id="MCF2528725.1"/>
    </source>
</evidence>
<feature type="transmembrane region" description="Helical" evidence="2">
    <location>
        <begin position="15"/>
        <end position="36"/>
    </location>
</feature>
<dbReference type="Pfam" id="PF05729">
    <property type="entry name" value="NACHT"/>
    <property type="match status" value="1"/>
</dbReference>
<organism evidence="4 5">
    <name type="scientific">Yinghuangia soli</name>
    <dbReference type="NCBI Taxonomy" id="2908204"/>
    <lineage>
        <taxon>Bacteria</taxon>
        <taxon>Bacillati</taxon>
        <taxon>Actinomycetota</taxon>
        <taxon>Actinomycetes</taxon>
        <taxon>Kitasatosporales</taxon>
        <taxon>Streptomycetaceae</taxon>
        <taxon>Yinghuangia</taxon>
    </lineage>
</organism>
<keyword evidence="2" id="KW-0472">Membrane</keyword>
<feature type="transmembrane region" description="Helical" evidence="2">
    <location>
        <begin position="450"/>
        <end position="473"/>
    </location>
</feature>
<dbReference type="AlphaFoldDB" id="A0AA41Q0I7"/>
<evidence type="ECO:0000256" key="1">
    <source>
        <dbReference type="SAM" id="MobiDB-lite"/>
    </source>
</evidence>
<name>A0AA41Q0I7_9ACTN</name>
<dbReference type="SUPFAM" id="SSF52540">
    <property type="entry name" value="P-loop containing nucleoside triphosphate hydrolases"/>
    <property type="match status" value="1"/>
</dbReference>
<evidence type="ECO:0000313" key="5">
    <source>
        <dbReference type="Proteomes" id="UP001165378"/>
    </source>
</evidence>
<feature type="compositionally biased region" description="Polar residues" evidence="1">
    <location>
        <begin position="765"/>
        <end position="780"/>
    </location>
</feature>
<keyword evidence="5" id="KW-1185">Reference proteome</keyword>
<feature type="transmembrane region" description="Helical" evidence="2">
    <location>
        <begin position="529"/>
        <end position="550"/>
    </location>
</feature>
<feature type="transmembrane region" description="Helical" evidence="2">
    <location>
        <begin position="485"/>
        <end position="509"/>
    </location>
</feature>
<keyword evidence="2" id="KW-1133">Transmembrane helix</keyword>
<dbReference type="PROSITE" id="PS50837">
    <property type="entry name" value="NACHT"/>
    <property type="match status" value="1"/>
</dbReference>
<feature type="transmembrane region" description="Helical" evidence="2">
    <location>
        <begin position="685"/>
        <end position="707"/>
    </location>
</feature>
<feature type="region of interest" description="Disordered" evidence="1">
    <location>
        <begin position="760"/>
        <end position="780"/>
    </location>
</feature>
<evidence type="ECO:0000259" key="3">
    <source>
        <dbReference type="PROSITE" id="PS50837"/>
    </source>
</evidence>
<feature type="transmembrane region" description="Helical" evidence="2">
    <location>
        <begin position="599"/>
        <end position="619"/>
    </location>
</feature>
<comment type="caution">
    <text evidence="4">The sequence shown here is derived from an EMBL/GenBank/DDBJ whole genome shotgun (WGS) entry which is preliminary data.</text>
</comment>
<evidence type="ECO:0000256" key="2">
    <source>
        <dbReference type="SAM" id="Phobius"/>
    </source>
</evidence>
<dbReference type="Proteomes" id="UP001165378">
    <property type="component" value="Unassembled WGS sequence"/>
</dbReference>
<sequence>MAGLAAAWAVLGVEYAGNAASVLAATSVLGALWMWADRARYGRSTAGQIDEAAGALSRLVLQQWSREAALRRLQDPAPLSVRWKDTARPVADHRGLTGGAFTCSVADPGELASAFRALARRRLVVLGPPGSGKTTLAVLLTLELARTRAPDEPVPVLLSLASFDPARSTLPHWLRRQIAAEYPALRDTAAYGPSAIADLVAAQRVLPVLDGLDEMTEHHRAQALAAVNDALAGGGSVVLTSRTPAYAQAVAAGDVLTAAAVVEPDPVPPDSATDYLRLATPPSLGPDRWQLLAEHLRRDPAGPAATALSSPLMLSLARTVYATRTADPAELADQARFPNARAVERHLLDALVPALFARSARQDQDADRPLRAWRPEQARQWLTHLARRLDTAGTYDFAWWRMHRMLPALAKPARRAWAAASGAAVLAMLGNIAAALVESPVFVGFTAADYVLWAVMPGLRLGLPVLTVALAAAQVRTCRPRLPQALSAIGLALAYGIAYGCADALEWLVFGWWSQGRCPPLGVVLDSMVRVAILPTFAALLVLACSGLPVPPASPQQATVRAGGVRLLRSLAVVPGTVAVFVLLFVALQQVAFPDNPGYVQAGVLGVLPGVGLAVLRWVRAPVADDDLVTPRSGLAADRLVCLLLGAYAAATTVLVIACLPATHYQVGSSVLDTLQALWTWTDTYALPYALAAAVLGALATAFPYYLAARLRLAARGELPFRLQAFLEDAHRLGVLRRVGPVYQFRHALLQDHLATTPVPAQRQPAHTTAQGTLSGHSYL</sequence>
<gene>
    <name evidence="4" type="ORF">LZ495_16100</name>
</gene>
<dbReference type="InterPro" id="IPR007111">
    <property type="entry name" value="NACHT_NTPase"/>
</dbReference>
<protein>
    <submittedName>
        <fullName evidence="4">NACHT domain-containing protein</fullName>
    </submittedName>
</protein>
<dbReference type="InterPro" id="IPR027417">
    <property type="entry name" value="P-loop_NTPase"/>
</dbReference>
<dbReference type="Gene3D" id="3.40.50.300">
    <property type="entry name" value="P-loop containing nucleotide triphosphate hydrolases"/>
    <property type="match status" value="1"/>
</dbReference>
<dbReference type="RefSeq" id="WP_235052895.1">
    <property type="nucleotide sequence ID" value="NZ_JAKFHA010000008.1"/>
</dbReference>
<reference evidence="4" key="1">
    <citation type="submission" date="2022-01" db="EMBL/GenBank/DDBJ databases">
        <title>Genome-Based Taxonomic Classification of the Phylum Actinobacteria.</title>
        <authorList>
            <person name="Gao Y."/>
        </authorList>
    </citation>
    <scope>NUCLEOTIDE SEQUENCE</scope>
    <source>
        <strain evidence="4">KLBMP 8922</strain>
    </source>
</reference>
<accession>A0AA41Q0I7</accession>